<evidence type="ECO:0000313" key="3">
    <source>
        <dbReference type="Proteomes" id="UP000004690"/>
    </source>
</evidence>
<feature type="transmembrane region" description="Helical" evidence="1">
    <location>
        <begin position="78"/>
        <end position="99"/>
    </location>
</feature>
<dbReference type="PROSITE" id="PS51257">
    <property type="entry name" value="PROKAR_LIPOPROTEIN"/>
    <property type="match status" value="1"/>
</dbReference>
<dbReference type="OrthoDB" id="982344at2"/>
<proteinExistence type="predicted"/>
<keyword evidence="3" id="KW-1185">Reference proteome</keyword>
<dbReference type="RefSeq" id="WP_008611102.1">
    <property type="nucleotide sequence ID" value="NZ_JH651379.1"/>
</dbReference>
<accession>I3C318</accession>
<feature type="transmembrane region" description="Helical" evidence="1">
    <location>
        <begin position="39"/>
        <end position="58"/>
    </location>
</feature>
<gene>
    <name evidence="2" type="ORF">JoomaDRAFT_0989</name>
</gene>
<keyword evidence="1" id="KW-0812">Transmembrane</keyword>
<evidence type="ECO:0000313" key="2">
    <source>
        <dbReference type="EMBL" id="EIJ38011.1"/>
    </source>
</evidence>
<keyword evidence="1" id="KW-0472">Membrane</keyword>
<feature type="transmembrane region" description="Helical" evidence="1">
    <location>
        <begin position="119"/>
        <end position="147"/>
    </location>
</feature>
<feature type="transmembrane region" description="Helical" evidence="1">
    <location>
        <begin position="7"/>
        <end position="27"/>
    </location>
</feature>
<keyword evidence="1" id="KW-1133">Transmembrane helix</keyword>
<name>I3C318_9FLAO</name>
<dbReference type="Proteomes" id="UP000004690">
    <property type="component" value="Unassembled WGS sequence"/>
</dbReference>
<dbReference type="STRING" id="926559.JoomaDRAFT_0989"/>
<protein>
    <submittedName>
        <fullName evidence="2">Uncharacterized protein</fullName>
    </submittedName>
</protein>
<evidence type="ECO:0000256" key="1">
    <source>
        <dbReference type="SAM" id="Phobius"/>
    </source>
</evidence>
<dbReference type="HOGENOM" id="CLU_1738102_0_0_10"/>
<dbReference type="AlphaFoldDB" id="I3C318"/>
<sequence>MTKRTKLFLFYFLLLLVSCYLFLSGVLNLSRTFLGLEVPIGSLLAWSILIFLPTVIFYGNKSIYNPVRKFHFYYRNILYFIIALAVLWLFIGYGFAGNWQFNFKEQEAFVGSSRAAACFLYLTIGIVVVPVLTGIALRIHTIVIGILNPS</sequence>
<dbReference type="eggNOG" id="ENOG50332HM">
    <property type="taxonomic scope" value="Bacteria"/>
</dbReference>
<reference evidence="2 3" key="1">
    <citation type="submission" date="2012-02" db="EMBL/GenBank/DDBJ databases">
        <title>Improved High-Quality Draft genome of Joostella marina DSM 19592.</title>
        <authorList>
            <consortium name="US DOE Joint Genome Institute (JGI-PGF)"/>
            <person name="Lucas S."/>
            <person name="Copeland A."/>
            <person name="Lapidus A."/>
            <person name="Bruce D."/>
            <person name="Goodwin L."/>
            <person name="Pitluck S."/>
            <person name="Peters L."/>
            <person name="Chertkov O."/>
            <person name="Ovchinnikova G."/>
            <person name="Kyrpides N."/>
            <person name="Mavromatis K."/>
            <person name="Detter J.C."/>
            <person name="Han C."/>
            <person name="Land M."/>
            <person name="Hauser L."/>
            <person name="Markowitz V."/>
            <person name="Cheng J.-F."/>
            <person name="Hugenholtz P."/>
            <person name="Woyke T."/>
            <person name="Wu D."/>
            <person name="Tindall B."/>
            <person name="Brambilla E."/>
            <person name="Klenk H.-P."/>
            <person name="Eisen J.A."/>
        </authorList>
    </citation>
    <scope>NUCLEOTIDE SEQUENCE [LARGE SCALE GENOMIC DNA]</scope>
    <source>
        <strain evidence="2 3">DSM 19592</strain>
    </source>
</reference>
<dbReference type="EMBL" id="JH651379">
    <property type="protein sequence ID" value="EIJ38011.1"/>
    <property type="molecule type" value="Genomic_DNA"/>
</dbReference>
<organism evidence="2 3">
    <name type="scientific">Galbibacter orientalis DSM 19592</name>
    <dbReference type="NCBI Taxonomy" id="926559"/>
    <lineage>
        <taxon>Bacteria</taxon>
        <taxon>Pseudomonadati</taxon>
        <taxon>Bacteroidota</taxon>
        <taxon>Flavobacteriia</taxon>
        <taxon>Flavobacteriales</taxon>
        <taxon>Flavobacteriaceae</taxon>
        <taxon>Galbibacter</taxon>
    </lineage>
</organism>